<dbReference type="Proteomes" id="UP001302477">
    <property type="component" value="Chromosome"/>
</dbReference>
<keyword evidence="1" id="KW-0732">Signal</keyword>
<dbReference type="EMBL" id="CP137555">
    <property type="protein sequence ID" value="WOX07178.1"/>
    <property type="molecule type" value="Genomic_DNA"/>
</dbReference>
<evidence type="ECO:0000256" key="1">
    <source>
        <dbReference type="SAM" id="SignalP"/>
    </source>
</evidence>
<gene>
    <name evidence="3" type="ORF">R5R33_08595</name>
</gene>
<evidence type="ECO:0000313" key="3">
    <source>
        <dbReference type="EMBL" id="WOX07178.1"/>
    </source>
</evidence>
<proteinExistence type="predicted"/>
<dbReference type="Gene3D" id="2.60.40.3340">
    <property type="entry name" value="Domain of unknown function DUF4426"/>
    <property type="match status" value="1"/>
</dbReference>
<dbReference type="AlphaFoldDB" id="A0AAU0N5I2"/>
<feature type="signal peptide" evidence="1">
    <location>
        <begin position="1"/>
        <end position="22"/>
    </location>
</feature>
<sequence>MKRLYAAFISIALLLWAATAAAQGAKVIENFQDFGEYRVTYSVFNSDFISPDIARLYNLVRARDRAFVNISVSKKGELQGTSAGVSGNATNLIQQSRALEFQEIRDQEAVYYLAPFRFENEESLTFNIDLVLPDGSAQQLTFRRQLHKN</sequence>
<reference evidence="3 4" key="1">
    <citation type="submission" date="2023-10" db="EMBL/GenBank/DDBJ databases">
        <title>Description of Microbulbifer bruguierae sp. nov., isolated from the sediments of mangrove plant Bruguiera sexangula and comparative genomic analyses of the genus Microbulbifer.</title>
        <authorList>
            <person name="Long M."/>
        </authorList>
    </citation>
    <scope>NUCLEOTIDE SEQUENCE [LARGE SCALE GENOMIC DNA]</scope>
    <source>
        <strain evidence="3 4">SPO729</strain>
    </source>
</reference>
<feature type="domain" description="DUF4426" evidence="2">
    <location>
        <begin position="32"/>
        <end position="147"/>
    </location>
</feature>
<accession>A0AAU0N5I2</accession>
<dbReference type="InterPro" id="IPR025218">
    <property type="entry name" value="DUF4426"/>
</dbReference>
<dbReference type="KEGG" id="mpaf:R5R33_08595"/>
<name>A0AAU0N5I2_9GAMM</name>
<dbReference type="RefSeq" id="WP_318955608.1">
    <property type="nucleotide sequence ID" value="NZ_CP137555.1"/>
</dbReference>
<evidence type="ECO:0000313" key="4">
    <source>
        <dbReference type="Proteomes" id="UP001302477"/>
    </source>
</evidence>
<dbReference type="Pfam" id="PF14467">
    <property type="entry name" value="DUF4426"/>
    <property type="match status" value="1"/>
</dbReference>
<protein>
    <submittedName>
        <fullName evidence="3">DUF4426 domain-containing protein</fullName>
    </submittedName>
</protein>
<evidence type="ECO:0000259" key="2">
    <source>
        <dbReference type="Pfam" id="PF14467"/>
    </source>
</evidence>
<keyword evidence="4" id="KW-1185">Reference proteome</keyword>
<organism evidence="3 4">
    <name type="scientific">Microbulbifer pacificus</name>
    <dbReference type="NCBI Taxonomy" id="407164"/>
    <lineage>
        <taxon>Bacteria</taxon>
        <taxon>Pseudomonadati</taxon>
        <taxon>Pseudomonadota</taxon>
        <taxon>Gammaproteobacteria</taxon>
        <taxon>Cellvibrionales</taxon>
        <taxon>Microbulbiferaceae</taxon>
        <taxon>Microbulbifer</taxon>
    </lineage>
</organism>
<feature type="chain" id="PRO_5043423224" evidence="1">
    <location>
        <begin position="23"/>
        <end position="149"/>
    </location>
</feature>